<keyword evidence="1" id="KW-0472">Membrane</keyword>
<feature type="transmembrane region" description="Helical" evidence="1">
    <location>
        <begin position="131"/>
        <end position="164"/>
    </location>
</feature>
<dbReference type="InterPro" id="IPR045880">
    <property type="entry name" value="ZCF37"/>
</dbReference>
<keyword evidence="3" id="KW-1185">Reference proteome</keyword>
<sequence length="184" mass="20910">MLICGSGSSNNKNPYAERGLDKFYTLLADLDNKKQKIYTQKGAEDISFVRFVYTNDSKHVKPIVVKVKEKKKKNNNMGLIKKLFKKNSSNLNQANMEVSNYNIGTMSNEEVHKEELSKKTRKKSFKLRQPYFYFLVIVVLVLMFLAMYGRFFAILCTSFGWYMVPTIAEGGSMSSSSSSSSKSG</sequence>
<evidence type="ECO:0008006" key="4">
    <source>
        <dbReference type="Google" id="ProtNLM"/>
    </source>
</evidence>
<dbReference type="Proteomes" id="UP001632038">
    <property type="component" value="Unassembled WGS sequence"/>
</dbReference>
<proteinExistence type="predicted"/>
<protein>
    <recommendedName>
        <fullName evidence="4">Translocation protein SEC62</fullName>
    </recommendedName>
</protein>
<accession>A0ABD3ELC5</accession>
<gene>
    <name evidence="2" type="ORF">CASFOL_001024</name>
</gene>
<name>A0ABD3ELC5_9LAMI</name>
<dbReference type="EMBL" id="JAVIJP010000002">
    <property type="protein sequence ID" value="KAL3655238.1"/>
    <property type="molecule type" value="Genomic_DNA"/>
</dbReference>
<evidence type="ECO:0000313" key="3">
    <source>
        <dbReference type="Proteomes" id="UP001632038"/>
    </source>
</evidence>
<evidence type="ECO:0000256" key="1">
    <source>
        <dbReference type="SAM" id="Phobius"/>
    </source>
</evidence>
<dbReference type="PANTHER" id="PTHR35275">
    <property type="entry name" value="ZCF37"/>
    <property type="match status" value="1"/>
</dbReference>
<keyword evidence="1" id="KW-1133">Transmembrane helix</keyword>
<evidence type="ECO:0000313" key="2">
    <source>
        <dbReference type="EMBL" id="KAL3655238.1"/>
    </source>
</evidence>
<reference evidence="3" key="1">
    <citation type="journal article" date="2024" name="IScience">
        <title>Strigolactones Initiate the Formation of Haustorium-like Structures in Castilleja.</title>
        <authorList>
            <person name="Buerger M."/>
            <person name="Peterson D."/>
            <person name="Chory J."/>
        </authorList>
    </citation>
    <scope>NUCLEOTIDE SEQUENCE [LARGE SCALE GENOMIC DNA]</scope>
</reference>
<dbReference type="PANTHER" id="PTHR35275:SF1">
    <property type="entry name" value="OS07G0585900 PROTEIN"/>
    <property type="match status" value="1"/>
</dbReference>
<keyword evidence="1" id="KW-0812">Transmembrane</keyword>
<organism evidence="2 3">
    <name type="scientific">Castilleja foliolosa</name>
    <dbReference type="NCBI Taxonomy" id="1961234"/>
    <lineage>
        <taxon>Eukaryota</taxon>
        <taxon>Viridiplantae</taxon>
        <taxon>Streptophyta</taxon>
        <taxon>Embryophyta</taxon>
        <taxon>Tracheophyta</taxon>
        <taxon>Spermatophyta</taxon>
        <taxon>Magnoliopsida</taxon>
        <taxon>eudicotyledons</taxon>
        <taxon>Gunneridae</taxon>
        <taxon>Pentapetalae</taxon>
        <taxon>asterids</taxon>
        <taxon>lamiids</taxon>
        <taxon>Lamiales</taxon>
        <taxon>Orobanchaceae</taxon>
        <taxon>Pedicularideae</taxon>
        <taxon>Castillejinae</taxon>
        <taxon>Castilleja</taxon>
    </lineage>
</organism>
<comment type="caution">
    <text evidence="2">The sequence shown here is derived from an EMBL/GenBank/DDBJ whole genome shotgun (WGS) entry which is preliminary data.</text>
</comment>
<dbReference type="AlphaFoldDB" id="A0ABD3ELC5"/>